<feature type="transmembrane region" description="Helical" evidence="7">
    <location>
        <begin position="347"/>
        <end position="370"/>
    </location>
</feature>
<dbReference type="InterPro" id="IPR050833">
    <property type="entry name" value="Poly_Biosynth_Transport"/>
</dbReference>
<evidence type="ECO:0000313" key="8">
    <source>
        <dbReference type="EMBL" id="QMW23019.1"/>
    </source>
</evidence>
<feature type="transmembrane region" description="Helical" evidence="7">
    <location>
        <begin position="464"/>
        <end position="487"/>
    </location>
</feature>
<organism evidence="8 9">
    <name type="scientific">Sandaracinobacteroides saxicola</name>
    <dbReference type="NCBI Taxonomy" id="2759707"/>
    <lineage>
        <taxon>Bacteria</taxon>
        <taxon>Pseudomonadati</taxon>
        <taxon>Pseudomonadota</taxon>
        <taxon>Alphaproteobacteria</taxon>
        <taxon>Sphingomonadales</taxon>
        <taxon>Sphingosinicellaceae</taxon>
        <taxon>Sandaracinobacteroides</taxon>
    </lineage>
</organism>
<evidence type="ECO:0000256" key="1">
    <source>
        <dbReference type="ARBA" id="ARBA00004651"/>
    </source>
</evidence>
<feature type="transmembrane region" description="Helical" evidence="7">
    <location>
        <begin position="67"/>
        <end position="86"/>
    </location>
</feature>
<protein>
    <submittedName>
        <fullName evidence="8">Oligosaccharide flippase family protein</fullName>
    </submittedName>
</protein>
<feature type="transmembrane region" description="Helical" evidence="7">
    <location>
        <begin position="318"/>
        <end position="335"/>
    </location>
</feature>
<gene>
    <name evidence="8" type="ORF">H3309_00430</name>
</gene>
<evidence type="ECO:0000256" key="7">
    <source>
        <dbReference type="SAM" id="Phobius"/>
    </source>
</evidence>
<keyword evidence="2" id="KW-1003">Cell membrane</keyword>
<feature type="region of interest" description="Disordered" evidence="6">
    <location>
        <begin position="1"/>
        <end position="23"/>
    </location>
</feature>
<dbReference type="Pfam" id="PF01943">
    <property type="entry name" value="Polysacc_synt"/>
    <property type="match status" value="1"/>
</dbReference>
<evidence type="ECO:0000256" key="2">
    <source>
        <dbReference type="ARBA" id="ARBA00022475"/>
    </source>
</evidence>
<keyword evidence="4 7" id="KW-1133">Transmembrane helix</keyword>
<dbReference type="KEGG" id="sand:H3309_00430"/>
<feature type="transmembrane region" description="Helical" evidence="7">
    <location>
        <begin position="409"/>
        <end position="428"/>
    </location>
</feature>
<feature type="transmembrane region" description="Helical" evidence="7">
    <location>
        <begin position="174"/>
        <end position="193"/>
    </location>
</feature>
<evidence type="ECO:0000256" key="4">
    <source>
        <dbReference type="ARBA" id="ARBA00022989"/>
    </source>
</evidence>
<feature type="transmembrane region" description="Helical" evidence="7">
    <location>
        <begin position="382"/>
        <end position="403"/>
    </location>
</feature>
<comment type="subcellular location">
    <subcellularLocation>
        <location evidence="1">Cell membrane</location>
        <topology evidence="1">Multi-pass membrane protein</topology>
    </subcellularLocation>
</comment>
<dbReference type="Proteomes" id="UP000515292">
    <property type="component" value="Chromosome"/>
</dbReference>
<keyword evidence="3 7" id="KW-0812">Transmembrane</keyword>
<feature type="transmembrane region" description="Helical" evidence="7">
    <location>
        <begin position="199"/>
        <end position="221"/>
    </location>
</feature>
<feature type="transmembrane region" description="Helical" evidence="7">
    <location>
        <begin position="107"/>
        <end position="130"/>
    </location>
</feature>
<feature type="transmembrane region" description="Helical" evidence="7">
    <location>
        <begin position="440"/>
        <end position="458"/>
    </location>
</feature>
<keyword evidence="9" id="KW-1185">Reference proteome</keyword>
<name>A0A7G5II27_9SPHN</name>
<accession>A0A7G5II27</accession>
<evidence type="ECO:0000256" key="3">
    <source>
        <dbReference type="ARBA" id="ARBA00022692"/>
    </source>
</evidence>
<sequence length="502" mass="53439">MSCRKGGGGDRGKAMARPAPSDAPLADGAALAKGGRTSFLGFLLRLLARLPFIFIASRLYGAAPLGQFAYATMVVEFVAALALIGLKRGLAADMARGERPETHIIADGIALTMLLSALGVAVLVLFPVLMFPAGEIGLNDRLLALIVPAIVLSDLTLAALAYRLRIDAQVRARSVVEPWVLTLVAAALAFTAWKEDGLLIAYAASMVAAMLASVVPCWRLFGAVEGWTPSPRRLWRMARRNGPLAGADLVEWGTRRLDIFILGRFASAEMVGIYFAAQQLASLPQKIRSSFDAVLAPLLSQALARGDRVATAANLRQVGFWVLAFQVAAVLGLAFPGDGWMGLFGPAFPAGTMVMVTLLLVEVVASQASLAEAAMVYALPRLNFLLSAAAMLVQAALSLWLTPIYGGEGAALSLLVAVLLLACAKAVVLSRHLGASVLAWRWSLLLCMAPAALLGWLARGWPEWLMLAAGVPLILLAFGATLWRFGFLPADRLLFRRHPDPR</sequence>
<dbReference type="EMBL" id="CP059851">
    <property type="protein sequence ID" value="QMW23019.1"/>
    <property type="molecule type" value="Genomic_DNA"/>
</dbReference>
<keyword evidence="5 7" id="KW-0472">Membrane</keyword>
<proteinExistence type="predicted"/>
<evidence type="ECO:0000256" key="6">
    <source>
        <dbReference type="SAM" id="MobiDB-lite"/>
    </source>
</evidence>
<dbReference type="GO" id="GO:0005886">
    <property type="term" value="C:plasma membrane"/>
    <property type="evidence" value="ECO:0007669"/>
    <property type="project" value="UniProtKB-SubCell"/>
</dbReference>
<dbReference type="PANTHER" id="PTHR30250:SF11">
    <property type="entry name" value="O-ANTIGEN TRANSPORTER-RELATED"/>
    <property type="match status" value="1"/>
</dbReference>
<dbReference type="PANTHER" id="PTHR30250">
    <property type="entry name" value="PST FAMILY PREDICTED COLANIC ACID TRANSPORTER"/>
    <property type="match status" value="1"/>
</dbReference>
<evidence type="ECO:0000313" key="9">
    <source>
        <dbReference type="Proteomes" id="UP000515292"/>
    </source>
</evidence>
<dbReference type="AlphaFoldDB" id="A0A7G5II27"/>
<dbReference type="InterPro" id="IPR002797">
    <property type="entry name" value="Polysacc_synth"/>
</dbReference>
<evidence type="ECO:0000256" key="5">
    <source>
        <dbReference type="ARBA" id="ARBA00023136"/>
    </source>
</evidence>
<reference evidence="8 9" key="1">
    <citation type="submission" date="2020-07" db="EMBL/GenBank/DDBJ databases">
        <title>Complete genome sequence for Sandaracinobacter sp. M6.</title>
        <authorList>
            <person name="Tang Y."/>
            <person name="Liu Q."/>
            <person name="Guo Z."/>
            <person name="Lei P."/>
            <person name="Huang B."/>
        </authorList>
    </citation>
    <scope>NUCLEOTIDE SEQUENCE [LARGE SCALE GENOMIC DNA]</scope>
    <source>
        <strain evidence="8 9">M6</strain>
    </source>
</reference>
<feature type="transmembrane region" description="Helical" evidence="7">
    <location>
        <begin position="142"/>
        <end position="162"/>
    </location>
</feature>
<feature type="transmembrane region" description="Helical" evidence="7">
    <location>
        <begin position="42"/>
        <end position="61"/>
    </location>
</feature>